<evidence type="ECO:0000313" key="1">
    <source>
        <dbReference type="EMBL" id="MCP2266669.1"/>
    </source>
</evidence>
<dbReference type="EMBL" id="JAMTCS010000013">
    <property type="protein sequence ID" value="MCP2266669.1"/>
    <property type="molecule type" value="Genomic_DNA"/>
</dbReference>
<name>A0A9X2G4K3_9MICO</name>
<keyword evidence="2" id="KW-1185">Reference proteome</keyword>
<dbReference type="AlphaFoldDB" id="A0A9X2G4K3"/>
<sequence>MSPELPPVVIPSVVLSAERDRNQLVRDRRSGDIVRVRRGAYCAVGSIRTDGPAAGPRERRNRALACARALHAQLRADHVFSHATAALLLGCRVWTVPDRTHLYQGYRASARAADDVVRHRGDLPPTDRTTAAGLPVTSLLRTVVDCALTLHPLEALVVVDSALRLGADRDDLLAMLQARTGRRGVRRAVRVVTLGDAGAQSAWETWVRYEMLRAGLPRPVTQMAVRTDHGIFHTDLGYPRWALGIEFDGQVKYRPDGVRPGHDPAQEYMREKARDAAIRRAGVTLEHVSAKDRRDAQALVARLGRHLPPEARTSPDPLLPPLV</sequence>
<dbReference type="RefSeq" id="WP_253838779.1">
    <property type="nucleotide sequence ID" value="NZ_JAMTCS010000013.1"/>
</dbReference>
<comment type="caution">
    <text evidence="1">The sequence shown here is derived from an EMBL/GenBank/DDBJ whole genome shotgun (WGS) entry which is preliminary data.</text>
</comment>
<reference evidence="1" key="1">
    <citation type="submission" date="2022-06" db="EMBL/GenBank/DDBJ databases">
        <title>Genomic Encyclopedia of Archaeal and Bacterial Type Strains, Phase II (KMG-II): from individual species to whole genera.</title>
        <authorList>
            <person name="Goeker M."/>
        </authorList>
    </citation>
    <scope>NUCLEOTIDE SEQUENCE</scope>
    <source>
        <strain evidence="1">DSM 26652</strain>
    </source>
</reference>
<gene>
    <name evidence="1" type="ORF">APR03_004039</name>
</gene>
<organism evidence="1 2">
    <name type="scientific">Promicromonospora thailandica</name>
    <dbReference type="NCBI Taxonomy" id="765201"/>
    <lineage>
        <taxon>Bacteria</taxon>
        <taxon>Bacillati</taxon>
        <taxon>Actinomycetota</taxon>
        <taxon>Actinomycetes</taxon>
        <taxon>Micrococcales</taxon>
        <taxon>Promicromonosporaceae</taxon>
        <taxon>Promicromonospora</taxon>
    </lineage>
</organism>
<evidence type="ECO:0000313" key="2">
    <source>
        <dbReference type="Proteomes" id="UP001139493"/>
    </source>
</evidence>
<proteinExistence type="predicted"/>
<protein>
    <submittedName>
        <fullName evidence="1">Transcriptional regulator, AbiEi antitoxin, Type IV TA system</fullName>
    </submittedName>
</protein>
<dbReference type="Proteomes" id="UP001139493">
    <property type="component" value="Unassembled WGS sequence"/>
</dbReference>
<accession>A0A9X2G4K3</accession>